<proteinExistence type="predicted"/>
<comment type="caution">
    <text evidence="1">The sequence shown here is derived from an EMBL/GenBank/DDBJ whole genome shotgun (WGS) entry which is preliminary data.</text>
</comment>
<dbReference type="AlphaFoldDB" id="A0AAW0DNL4"/>
<evidence type="ECO:0000313" key="1">
    <source>
        <dbReference type="EMBL" id="KAK7053514.1"/>
    </source>
</evidence>
<dbReference type="EMBL" id="JAWWNJ010000006">
    <property type="protein sequence ID" value="KAK7053514.1"/>
    <property type="molecule type" value="Genomic_DNA"/>
</dbReference>
<sequence>MLPDEIISEILSPALKVPDHLFSDSSDVSPFATYSVSSSAYLSVCKDWLRVATPLLYHVVVLRSKSQANALEKVLRRSPEFGLFIRKLRVEGGYGPAMLTILKASPNVKDLFVSFSIWSSDSTVGLCSGLPLLNPKRVILHEPCLSKRPLQNKHLDALRKTLSSCIQKWDSLEIFSFPYGYRLRHHSWGNRAREVIDWLVRSSSIRTIQLPMELELWIPSHIVSLTRIPSLKAIEIMHPVCRELAAVLDAEPKFKALVRYTLVEDPVDDDGAITISGPDITPSLNPFYVPLASVSEETRNVIWQRILFFALDVAERRDRSSTFDTLSSYLSILAVSKFVHDLALPYLYDTVNITVRNAVLIAKQLEERPGLGSSIRVIYMPYKIIPRDFMAPILAAATNLQSILPRKPDYLGDGVDLTVFEALAIHTGSSLRELRTALRTNEISASLFAPFTELRVLEIRTDAGSVKTASKHLSSSNGLNLLHTLHIRGWLTDVLDAIKGFRLDALRTLTLSEFGESPSSLINFIKVHGEKLAHLQVPQFRTGGLNKTVVLDYCPNLVELEFRGEYDAIQMAPQTKHNSLKKLMFWKLPSSVTELDLPKFPALQEIQLSGLTWPTSEREINKSSCVAIAESVLLKRGIKFADSTGKYWAPRVKSARERKG</sequence>
<keyword evidence="2" id="KW-1185">Reference proteome</keyword>
<dbReference type="Proteomes" id="UP001362999">
    <property type="component" value="Unassembled WGS sequence"/>
</dbReference>
<name>A0AAW0DNL4_9AGAR</name>
<reference evidence="1 2" key="1">
    <citation type="journal article" date="2024" name="J Genomics">
        <title>Draft genome sequencing and assembly of Favolaschia claudopus CIRM-BRFM 2984 isolated from oak limbs.</title>
        <authorList>
            <person name="Navarro D."/>
            <person name="Drula E."/>
            <person name="Chaduli D."/>
            <person name="Cazenave R."/>
            <person name="Ahrendt S."/>
            <person name="Wang J."/>
            <person name="Lipzen A."/>
            <person name="Daum C."/>
            <person name="Barry K."/>
            <person name="Grigoriev I.V."/>
            <person name="Favel A."/>
            <person name="Rosso M.N."/>
            <person name="Martin F."/>
        </authorList>
    </citation>
    <scope>NUCLEOTIDE SEQUENCE [LARGE SCALE GENOMIC DNA]</scope>
    <source>
        <strain evidence="1 2">CIRM-BRFM 2984</strain>
    </source>
</reference>
<gene>
    <name evidence="1" type="ORF">R3P38DRAFT_2850720</name>
</gene>
<accession>A0AAW0DNL4</accession>
<evidence type="ECO:0000313" key="2">
    <source>
        <dbReference type="Proteomes" id="UP001362999"/>
    </source>
</evidence>
<organism evidence="1 2">
    <name type="scientific">Favolaschia claudopus</name>
    <dbReference type="NCBI Taxonomy" id="2862362"/>
    <lineage>
        <taxon>Eukaryota</taxon>
        <taxon>Fungi</taxon>
        <taxon>Dikarya</taxon>
        <taxon>Basidiomycota</taxon>
        <taxon>Agaricomycotina</taxon>
        <taxon>Agaricomycetes</taxon>
        <taxon>Agaricomycetidae</taxon>
        <taxon>Agaricales</taxon>
        <taxon>Marasmiineae</taxon>
        <taxon>Mycenaceae</taxon>
        <taxon>Favolaschia</taxon>
    </lineage>
</organism>
<protein>
    <submittedName>
        <fullName evidence="1">F-box domain-containing protein</fullName>
    </submittedName>
</protein>